<accession>A0ABR3M009</accession>
<name>A0ABR3M009_9TELE</name>
<dbReference type="EMBL" id="JAYMGO010000017">
    <property type="protein sequence ID" value="KAL1258456.1"/>
    <property type="molecule type" value="Genomic_DNA"/>
</dbReference>
<sequence length="77" mass="8843">MSISSSRLVINNNSALLYEVAIHLFPLALMREATLEHASALTPQYPLFTQWGVKEQGRPHFLWQNTYTSSQPERKNL</sequence>
<keyword evidence="2" id="KW-1185">Reference proteome</keyword>
<protein>
    <recommendedName>
        <fullName evidence="3">Cytoplasmic protein</fullName>
    </recommendedName>
</protein>
<organism evidence="1 2">
    <name type="scientific">Cirrhinus molitorella</name>
    <name type="common">mud carp</name>
    <dbReference type="NCBI Taxonomy" id="172907"/>
    <lineage>
        <taxon>Eukaryota</taxon>
        <taxon>Metazoa</taxon>
        <taxon>Chordata</taxon>
        <taxon>Craniata</taxon>
        <taxon>Vertebrata</taxon>
        <taxon>Euteleostomi</taxon>
        <taxon>Actinopterygii</taxon>
        <taxon>Neopterygii</taxon>
        <taxon>Teleostei</taxon>
        <taxon>Ostariophysi</taxon>
        <taxon>Cypriniformes</taxon>
        <taxon>Cyprinidae</taxon>
        <taxon>Labeoninae</taxon>
        <taxon>Labeonini</taxon>
        <taxon>Cirrhinus</taxon>
    </lineage>
</organism>
<evidence type="ECO:0008006" key="3">
    <source>
        <dbReference type="Google" id="ProtNLM"/>
    </source>
</evidence>
<evidence type="ECO:0000313" key="2">
    <source>
        <dbReference type="Proteomes" id="UP001558613"/>
    </source>
</evidence>
<dbReference type="Proteomes" id="UP001558613">
    <property type="component" value="Unassembled WGS sequence"/>
</dbReference>
<comment type="caution">
    <text evidence="1">The sequence shown here is derived from an EMBL/GenBank/DDBJ whole genome shotgun (WGS) entry which is preliminary data.</text>
</comment>
<reference evidence="1 2" key="1">
    <citation type="submission" date="2023-09" db="EMBL/GenBank/DDBJ databases">
        <authorList>
            <person name="Wang M."/>
        </authorList>
    </citation>
    <scope>NUCLEOTIDE SEQUENCE [LARGE SCALE GENOMIC DNA]</scope>
    <source>
        <strain evidence="1">GT-2023</strain>
        <tissue evidence="1">Liver</tissue>
    </source>
</reference>
<proteinExistence type="predicted"/>
<evidence type="ECO:0000313" key="1">
    <source>
        <dbReference type="EMBL" id="KAL1258456.1"/>
    </source>
</evidence>
<gene>
    <name evidence="1" type="ORF">QQF64_011700</name>
</gene>